<dbReference type="InterPro" id="IPR045799">
    <property type="entry name" value="TBC1D23_C"/>
</dbReference>
<dbReference type="GO" id="GO:1990403">
    <property type="term" value="P:embryonic brain development"/>
    <property type="evidence" value="ECO:0007669"/>
    <property type="project" value="TreeGrafter"/>
</dbReference>
<dbReference type="PANTHER" id="PTHR13297">
    <property type="entry name" value="TBC1 DOMAIN FAMILY MEMBER 23-RELATED"/>
    <property type="match status" value="1"/>
</dbReference>
<evidence type="ECO:0000259" key="13">
    <source>
        <dbReference type="PROSITE" id="PS50206"/>
    </source>
</evidence>
<feature type="region of interest" description="Disordered" evidence="11">
    <location>
        <begin position="1"/>
        <end position="20"/>
    </location>
</feature>
<dbReference type="Pfam" id="PF19430">
    <property type="entry name" value="TBC1D23_C"/>
    <property type="match status" value="1"/>
</dbReference>
<keyword evidence="5" id="KW-0378">Hydrolase</keyword>
<evidence type="ECO:0000256" key="11">
    <source>
        <dbReference type="SAM" id="MobiDB-lite"/>
    </source>
</evidence>
<comment type="caution">
    <text evidence="15">The sequence shown here is derived from an EMBL/GenBank/DDBJ whole genome shotgun (WGS) entry which is preliminary data.</text>
</comment>
<dbReference type="EC" id="3.5.1.3" evidence="8"/>
<dbReference type="GO" id="GO:0050152">
    <property type="term" value="F:omega-amidase activity"/>
    <property type="evidence" value="ECO:0007669"/>
    <property type="project" value="UniProtKB-EC"/>
</dbReference>
<dbReference type="GO" id="GO:0042147">
    <property type="term" value="P:retrograde transport, endosome to Golgi"/>
    <property type="evidence" value="ECO:0007669"/>
    <property type="project" value="InterPro"/>
</dbReference>
<comment type="similarity">
    <text evidence="2">Belongs to the carbon-nitrogen hydrolase superfamily. NIT1/NIT2 family.</text>
</comment>
<dbReference type="Gene3D" id="3.60.110.10">
    <property type="entry name" value="Carbon-nitrogen hydrolase"/>
    <property type="match status" value="1"/>
</dbReference>
<dbReference type="InterPro" id="IPR003010">
    <property type="entry name" value="C-N_Hydrolase"/>
</dbReference>
<dbReference type="SUPFAM" id="SSF52821">
    <property type="entry name" value="Rhodanese/Cell cycle control phosphatase"/>
    <property type="match status" value="1"/>
</dbReference>
<evidence type="ECO:0000256" key="6">
    <source>
        <dbReference type="ARBA" id="ARBA00023034"/>
    </source>
</evidence>
<dbReference type="Proteomes" id="UP000438429">
    <property type="component" value="Unassembled WGS sequence"/>
</dbReference>
<keyword evidence="4" id="KW-0217">Developmental protein</keyword>
<dbReference type="GO" id="GO:0005802">
    <property type="term" value="C:trans-Golgi network"/>
    <property type="evidence" value="ECO:0007669"/>
    <property type="project" value="TreeGrafter"/>
</dbReference>
<dbReference type="Gene3D" id="1.10.472.80">
    <property type="entry name" value="Ypt/Rab-GAP domain of gyp1p, domain 3"/>
    <property type="match status" value="1"/>
</dbReference>
<dbReference type="FunFam" id="3.60.110.10:FF:000002">
    <property type="entry name" value="Nitrilase family member 2"/>
    <property type="match status" value="1"/>
</dbReference>
<protein>
    <recommendedName>
        <fullName evidence="3">TBC1 domain family member 23</fullName>
        <ecNumber evidence="8">3.5.1.3</ecNumber>
    </recommendedName>
    <alternativeName>
        <fullName evidence="9">Nitrilase homolog 2</fullName>
    </alternativeName>
</protein>
<comment type="catalytic activity">
    <reaction evidence="10">
        <text>2-oxosuccinamate + H2O = oxaloacetate + NH4(+)</text>
        <dbReference type="Rhea" id="RHEA:59412"/>
        <dbReference type="ChEBI" id="CHEBI:15377"/>
        <dbReference type="ChEBI" id="CHEBI:16452"/>
        <dbReference type="ChEBI" id="CHEBI:28938"/>
        <dbReference type="ChEBI" id="CHEBI:57735"/>
        <dbReference type="EC" id="3.5.1.3"/>
    </reaction>
    <physiologicalReaction direction="left-to-right" evidence="10">
        <dbReference type="Rhea" id="RHEA:59413"/>
    </physiologicalReaction>
</comment>
<dbReference type="PANTHER" id="PTHR13297:SF5">
    <property type="entry name" value="TBC1 DOMAIN FAMILY MEMBER 23"/>
    <property type="match status" value="1"/>
</dbReference>
<keyword evidence="6" id="KW-0333">Golgi apparatus</keyword>
<dbReference type="InterPro" id="IPR000195">
    <property type="entry name" value="Rab-GAP-TBC_dom"/>
</dbReference>
<dbReference type="InterPro" id="IPR045254">
    <property type="entry name" value="Nit1/2_C-N_Hydrolase"/>
</dbReference>
<accession>A0A6A4T4X8</accession>
<dbReference type="InterPro" id="IPR001763">
    <property type="entry name" value="Rhodanese-like_dom"/>
</dbReference>
<evidence type="ECO:0000256" key="9">
    <source>
        <dbReference type="ARBA" id="ARBA00041576"/>
    </source>
</evidence>
<evidence type="ECO:0000313" key="16">
    <source>
        <dbReference type="Proteomes" id="UP000438429"/>
    </source>
</evidence>
<comment type="catalytic activity">
    <reaction evidence="7">
        <text>2-oxoglutaramate + H2O = 2-oxoglutarate + NH4(+)</text>
        <dbReference type="Rhea" id="RHEA:32963"/>
        <dbReference type="ChEBI" id="CHEBI:15377"/>
        <dbReference type="ChEBI" id="CHEBI:16769"/>
        <dbReference type="ChEBI" id="CHEBI:16810"/>
        <dbReference type="ChEBI" id="CHEBI:28938"/>
        <dbReference type="EC" id="3.5.1.3"/>
    </reaction>
    <physiologicalReaction direction="left-to-right" evidence="7">
        <dbReference type="Rhea" id="RHEA:32964"/>
    </physiologicalReaction>
</comment>
<dbReference type="AlphaFoldDB" id="A0A6A4T4X8"/>
<evidence type="ECO:0000313" key="15">
    <source>
        <dbReference type="EMBL" id="KAF0042626.1"/>
    </source>
</evidence>
<organism evidence="15 16">
    <name type="scientific">Scophthalmus maximus</name>
    <name type="common">Turbot</name>
    <name type="synonym">Psetta maxima</name>
    <dbReference type="NCBI Taxonomy" id="52904"/>
    <lineage>
        <taxon>Eukaryota</taxon>
        <taxon>Metazoa</taxon>
        <taxon>Chordata</taxon>
        <taxon>Craniata</taxon>
        <taxon>Vertebrata</taxon>
        <taxon>Euteleostomi</taxon>
        <taxon>Actinopterygii</taxon>
        <taxon>Neopterygii</taxon>
        <taxon>Teleostei</taxon>
        <taxon>Neoteleostei</taxon>
        <taxon>Acanthomorphata</taxon>
        <taxon>Carangaria</taxon>
        <taxon>Pleuronectiformes</taxon>
        <taxon>Pleuronectoidei</taxon>
        <taxon>Scophthalmidae</taxon>
        <taxon>Scophthalmus</taxon>
    </lineage>
</organism>
<dbReference type="GO" id="GO:0099041">
    <property type="term" value="P:vesicle tethering to Golgi"/>
    <property type="evidence" value="ECO:0007669"/>
    <property type="project" value="TreeGrafter"/>
</dbReference>
<evidence type="ECO:0000259" key="14">
    <source>
        <dbReference type="PROSITE" id="PS50263"/>
    </source>
</evidence>
<dbReference type="SUPFAM" id="SSF56317">
    <property type="entry name" value="Carbon-nitrogen hydrolase"/>
    <property type="match status" value="1"/>
</dbReference>
<dbReference type="CDD" id="cd07572">
    <property type="entry name" value="nit"/>
    <property type="match status" value="1"/>
</dbReference>
<evidence type="ECO:0000256" key="7">
    <source>
        <dbReference type="ARBA" id="ARBA00036637"/>
    </source>
</evidence>
<proteinExistence type="inferred from homology"/>
<comment type="subcellular location">
    <subcellularLocation>
        <location evidence="1">Golgi apparatus</location>
        <location evidence="1">trans-Golgi network</location>
    </subcellularLocation>
</comment>
<sequence length="969" mass="107661">MTALRDTAAVLTAPDVSPSTQQWRTPWRKLFWAAGEANLLSDAAYRARYLDRRTRASPSHDGVSRGLTKRGGKRRESAPPTTGARSARCRHRSAAKAATWDQDLAEALDSGGSDMEMERGIAPVQEHSAQHRAKMWKSALNVSGKGDSLSPWDGILDLPEQTLIHNRSQQLIDQLGLSEEESSDMVSDVESVITFYCKSRNITFTPDLSWPHLLKPLLGLLLPRSDLYNCFYAVMNKYIPRECVPNGRPFHLYRLLLQYHEPELCSFLDTKKITPDSYAINWLGSLFSSHCLPDVTQALWDLYIQQGDPFLIFFLMLVILVNAKETILSQEGDCKEEIIKILEAFPSLLESEDIEDLFSLAQYYQSKTPLSLRKMNQNLFGSSLVALKEEDTDLSQALCLPVSVPEILQANQLQQDGVRFFVVDCRPAEQYNAGHLSTAFHLDSDLMLQNPSEFALSVKSLLETQKQSLESGSVASGEHLCFMGSGREEEDMYMNMVLAHFLQKNKEYVSITKGGFMALQRHLVDINVEGIDSSYVHWIVSTSGSHSSLSSADGESLSSPGDGKSVKSLVNKMTFALKSKSVNVKEKMISFIENTSTPVDRHVSSSDRVGKPYRGVKPVFSIGDEEEYDTDEIDSSSMSDDDRKEIVNIQTWTNKPDVKHHIPCNEVKETGHMFPRSSAVLTVQPRVSASGTQFHLAVVQLQVTGVKADNLSRARRLVKEAAGQGGQLVLLPECFNSPYGTNFFSEYAERIPGESTQVLSEVAKENKVYLVGGSIPEEDGGKLYNSCAVFGPDGELILKHRKIHLFDIDVPGKIRFQESETLSPGNSLSMFETPFCKVGVGICYDMRFAELAQLYSRKGCQLLVYPGAFNMTTGPAHWELLQRGRAVDNQVFVATASPARDETSSYVAWGHSTVVNPWGEVISKAGAEEAVIYADIDLQHLADIRQQIPITAQRRSDLYAVTSVQEGSS</sequence>
<evidence type="ECO:0000256" key="3">
    <source>
        <dbReference type="ARBA" id="ARBA00014207"/>
    </source>
</evidence>
<dbReference type="EMBL" id="VEVO01000005">
    <property type="protein sequence ID" value="KAF0042626.1"/>
    <property type="molecule type" value="Genomic_DNA"/>
</dbReference>
<feature type="domain" description="Rab-GAP TBC" evidence="12">
    <location>
        <begin position="126"/>
        <end position="307"/>
    </location>
</feature>
<evidence type="ECO:0000256" key="2">
    <source>
        <dbReference type="ARBA" id="ARBA00010613"/>
    </source>
</evidence>
<dbReference type="Pfam" id="PF00581">
    <property type="entry name" value="Rhodanese"/>
    <property type="match status" value="1"/>
</dbReference>
<feature type="domain" description="Rhodanese" evidence="13">
    <location>
        <begin position="416"/>
        <end position="525"/>
    </location>
</feature>
<evidence type="ECO:0000256" key="5">
    <source>
        <dbReference type="ARBA" id="ARBA00022801"/>
    </source>
</evidence>
<dbReference type="FunFam" id="3.40.250.10:FF:000002">
    <property type="entry name" value="TBC1 domain family member 23"/>
    <property type="match status" value="1"/>
</dbReference>
<dbReference type="GO" id="GO:0007399">
    <property type="term" value="P:nervous system development"/>
    <property type="evidence" value="ECO:0007669"/>
    <property type="project" value="UniProtKB-ARBA"/>
</dbReference>
<dbReference type="GO" id="GO:0005829">
    <property type="term" value="C:cytosol"/>
    <property type="evidence" value="ECO:0007669"/>
    <property type="project" value="GOC"/>
</dbReference>
<evidence type="ECO:0000259" key="12">
    <source>
        <dbReference type="PROSITE" id="PS50086"/>
    </source>
</evidence>
<dbReference type="PROSITE" id="PS50086">
    <property type="entry name" value="TBC_RABGAP"/>
    <property type="match status" value="1"/>
</dbReference>
<dbReference type="Pfam" id="PF00566">
    <property type="entry name" value="RabGAP-TBC"/>
    <property type="match status" value="1"/>
</dbReference>
<dbReference type="PROSITE" id="PS50206">
    <property type="entry name" value="RHODANESE_3"/>
    <property type="match status" value="1"/>
</dbReference>
<dbReference type="InterPro" id="IPR039755">
    <property type="entry name" value="TBC1D23"/>
</dbReference>
<dbReference type="InterPro" id="IPR036526">
    <property type="entry name" value="C-N_Hydrolase_sf"/>
</dbReference>
<dbReference type="InterPro" id="IPR035969">
    <property type="entry name" value="Rab-GAP_TBC_sf"/>
</dbReference>
<feature type="domain" description="CN hydrolase" evidence="14">
    <location>
        <begin position="694"/>
        <end position="938"/>
    </location>
</feature>
<reference evidence="15 16" key="1">
    <citation type="submission" date="2019-06" db="EMBL/GenBank/DDBJ databases">
        <title>Draft genomes of female and male turbot (Scophthalmus maximus).</title>
        <authorList>
            <person name="Xu H."/>
            <person name="Xu X.-W."/>
            <person name="Shao C."/>
            <person name="Chen S."/>
        </authorList>
    </citation>
    <scope>NUCLEOTIDE SEQUENCE [LARGE SCALE GENOMIC DNA]</scope>
    <source>
        <strain evidence="15">Ysfricsl-2016a</strain>
        <tissue evidence="15">Blood</tissue>
    </source>
</reference>
<dbReference type="InterPro" id="IPR036873">
    <property type="entry name" value="Rhodanese-like_dom_sf"/>
</dbReference>
<dbReference type="Gene3D" id="3.40.250.10">
    <property type="entry name" value="Rhodanese-like domain"/>
    <property type="match status" value="1"/>
</dbReference>
<evidence type="ECO:0000256" key="8">
    <source>
        <dbReference type="ARBA" id="ARBA00039118"/>
    </source>
</evidence>
<name>A0A6A4T4X8_SCOMX</name>
<dbReference type="Pfam" id="PF00795">
    <property type="entry name" value="CN_hydrolase"/>
    <property type="match status" value="1"/>
</dbReference>
<dbReference type="FunFam" id="1.10.472.80:FF:000017">
    <property type="entry name" value="TBC1 domain family member 23"/>
    <property type="match status" value="1"/>
</dbReference>
<dbReference type="PROSITE" id="PS50263">
    <property type="entry name" value="CN_HYDROLASE"/>
    <property type="match status" value="1"/>
</dbReference>
<feature type="region of interest" description="Disordered" evidence="11">
    <location>
        <begin position="55"/>
        <end position="97"/>
    </location>
</feature>
<dbReference type="SUPFAM" id="SSF47923">
    <property type="entry name" value="Ypt/Rab-GAP domain of gyp1p"/>
    <property type="match status" value="1"/>
</dbReference>
<evidence type="ECO:0000256" key="1">
    <source>
        <dbReference type="ARBA" id="ARBA00004601"/>
    </source>
</evidence>
<gene>
    <name evidence="15" type="ORF">F2P81_006158</name>
</gene>
<evidence type="ECO:0000256" key="10">
    <source>
        <dbReference type="ARBA" id="ARBA00048745"/>
    </source>
</evidence>
<evidence type="ECO:0000256" key="4">
    <source>
        <dbReference type="ARBA" id="ARBA00022473"/>
    </source>
</evidence>